<dbReference type="STRING" id="984262.SGRA_1575"/>
<dbReference type="Proteomes" id="UP000007519">
    <property type="component" value="Chromosome"/>
</dbReference>
<dbReference type="PROSITE" id="PS51725">
    <property type="entry name" value="ABM"/>
    <property type="match status" value="1"/>
</dbReference>
<keyword evidence="3" id="KW-1185">Reference proteome</keyword>
<dbReference type="Pfam" id="PF03992">
    <property type="entry name" value="ABM"/>
    <property type="match status" value="1"/>
</dbReference>
<keyword evidence="2" id="KW-0560">Oxidoreductase</keyword>
<dbReference type="InterPro" id="IPR007138">
    <property type="entry name" value="ABM_dom"/>
</dbReference>
<name>H6L9U7_SAPGL</name>
<dbReference type="InterPro" id="IPR011008">
    <property type="entry name" value="Dimeric_a/b-barrel"/>
</dbReference>
<dbReference type="RefSeq" id="WP_015691946.1">
    <property type="nucleotide sequence ID" value="NC_016940.1"/>
</dbReference>
<dbReference type="SUPFAM" id="SSF54909">
    <property type="entry name" value="Dimeric alpha+beta barrel"/>
    <property type="match status" value="1"/>
</dbReference>
<proteinExistence type="predicted"/>
<dbReference type="HOGENOM" id="CLU_2342328_0_0_10"/>
<evidence type="ECO:0000313" key="3">
    <source>
        <dbReference type="Proteomes" id="UP000007519"/>
    </source>
</evidence>
<dbReference type="eggNOG" id="COG1359">
    <property type="taxonomic scope" value="Bacteria"/>
</dbReference>
<keyword evidence="2" id="KW-0503">Monooxygenase</keyword>
<dbReference type="KEGG" id="sgn:SGRA_1575"/>
<protein>
    <submittedName>
        <fullName evidence="2">Antibiotic biosynthesis monooxygenase domain protein</fullName>
    </submittedName>
</protein>
<reference evidence="2 3" key="1">
    <citation type="journal article" date="2012" name="Stand. Genomic Sci.">
        <title>Complete genome sequencing and analysis of Saprospira grandis str. Lewin, a predatory marine bacterium.</title>
        <authorList>
            <person name="Saw J.H."/>
            <person name="Yuryev A."/>
            <person name="Kanbe M."/>
            <person name="Hou S."/>
            <person name="Young A.G."/>
            <person name="Aizawa S."/>
            <person name="Alam M."/>
        </authorList>
    </citation>
    <scope>NUCLEOTIDE SEQUENCE [LARGE SCALE GENOMIC DNA]</scope>
    <source>
        <strain evidence="2 3">Lewin</strain>
    </source>
</reference>
<evidence type="ECO:0000259" key="1">
    <source>
        <dbReference type="PROSITE" id="PS51725"/>
    </source>
</evidence>
<dbReference type="OrthoDB" id="1120859at2"/>
<sequence>MIIRIVKMTFQPEETANFLTFFEPFKEQIRHFEGCQKLQILRGKDQPNIIFSYSYWDGPAALDCYRKSALFGQVWPETKKRFAAKPEAWTVDLLAEID</sequence>
<dbReference type="AlphaFoldDB" id="H6L9U7"/>
<evidence type="ECO:0000313" key="2">
    <source>
        <dbReference type="EMBL" id="AFC24310.1"/>
    </source>
</evidence>
<organism evidence="2 3">
    <name type="scientific">Saprospira grandis (strain Lewin)</name>
    <dbReference type="NCBI Taxonomy" id="984262"/>
    <lineage>
        <taxon>Bacteria</taxon>
        <taxon>Pseudomonadati</taxon>
        <taxon>Bacteroidota</taxon>
        <taxon>Saprospiria</taxon>
        <taxon>Saprospirales</taxon>
        <taxon>Saprospiraceae</taxon>
        <taxon>Saprospira</taxon>
    </lineage>
</organism>
<dbReference type="EMBL" id="CP002831">
    <property type="protein sequence ID" value="AFC24310.1"/>
    <property type="molecule type" value="Genomic_DNA"/>
</dbReference>
<dbReference type="Gene3D" id="3.30.70.100">
    <property type="match status" value="1"/>
</dbReference>
<dbReference type="GO" id="GO:0004497">
    <property type="term" value="F:monooxygenase activity"/>
    <property type="evidence" value="ECO:0007669"/>
    <property type="project" value="UniProtKB-KW"/>
</dbReference>
<accession>H6L9U7</accession>
<gene>
    <name evidence="2" type="ordered locus">SGRA_1575</name>
</gene>
<feature type="domain" description="ABM" evidence="1">
    <location>
        <begin position="2"/>
        <end position="91"/>
    </location>
</feature>